<accession>A0A2T3ALA5</accession>
<keyword evidence="5" id="KW-1185">Reference proteome</keyword>
<organism evidence="4 5">
    <name type="scientific">Coniella lustricola</name>
    <dbReference type="NCBI Taxonomy" id="2025994"/>
    <lineage>
        <taxon>Eukaryota</taxon>
        <taxon>Fungi</taxon>
        <taxon>Dikarya</taxon>
        <taxon>Ascomycota</taxon>
        <taxon>Pezizomycotina</taxon>
        <taxon>Sordariomycetes</taxon>
        <taxon>Sordariomycetidae</taxon>
        <taxon>Diaporthales</taxon>
        <taxon>Schizoparmaceae</taxon>
        <taxon>Coniella</taxon>
    </lineage>
</organism>
<dbReference type="STRING" id="2025994.A0A2T3ALA5"/>
<dbReference type="PANTHER" id="PTHR10340:SF27">
    <property type="entry name" value="ACL091CP"/>
    <property type="match status" value="1"/>
</dbReference>
<name>A0A2T3ALA5_9PEZI</name>
<evidence type="ECO:0000256" key="2">
    <source>
        <dbReference type="ARBA" id="ARBA00023180"/>
    </source>
</evidence>
<feature type="domain" description="Calcineurin-like phosphoesterase" evidence="3">
    <location>
        <begin position="232"/>
        <end position="516"/>
    </location>
</feature>
<keyword evidence="2" id="KW-0325">Glycoprotein</keyword>
<proteinExistence type="predicted"/>
<gene>
    <name evidence="4" type="ORF">BD289DRAFT_239475</name>
</gene>
<dbReference type="CDD" id="cd00842">
    <property type="entry name" value="MPP_ASMase"/>
    <property type="match status" value="1"/>
</dbReference>
<dbReference type="InterPro" id="IPR004843">
    <property type="entry name" value="Calcineurin-like_PHP"/>
</dbReference>
<dbReference type="GO" id="GO:0008081">
    <property type="term" value="F:phosphoric diester hydrolase activity"/>
    <property type="evidence" value="ECO:0007669"/>
    <property type="project" value="TreeGrafter"/>
</dbReference>
<dbReference type="PANTHER" id="PTHR10340">
    <property type="entry name" value="SPHINGOMYELIN PHOSPHODIESTERASE"/>
    <property type="match status" value="1"/>
</dbReference>
<dbReference type="EMBL" id="KZ678377">
    <property type="protein sequence ID" value="PSS02476.1"/>
    <property type="molecule type" value="Genomic_DNA"/>
</dbReference>
<sequence length="690" mass="74378">MKPQIPLVLSAVSAGAAEAGPPGDASYVVPTAFPTTVYSSYYVKPGPTQEPQPAIYDPVLNITFPLNLTDPSTIPTTDPDPVLYPEPVASLTETAAAAVISASTAQILEIIDANNTGLTDSCSKCIAALSVGQLVAKLAPSYLPDAMVQLCQTIGFSTNATCQTTYEASAFGAVWTQVLANADVEGLDGRYICASLSTSLCSAPPVVPVKAIFPKEKPADVSVPVRSGKTVKVLHLSDMHLDPRYEYGSEGNCTTSPCCRPTTPSTNGTMPVIELAAPLYGYYKCDSPYYLALAAVQSIGPLTGTSLEEPLAMTFYTGDMVTHVPNQGQLSHAFVEDVEDSVLQMLKAYIGGPIYVALGNHDSSPENNDAPHAIDNNGPLGEQFSWNYDHVSQLWEHYGWINSSTQAQAAVHYGAYAVTHPLGVRIITLNTDFYYKSNYYSFLHAADPDYSGIFSFLINELQQAEDAGQRAYVMGHVLTGWDGSNPMPNGADYFYQIVERYSPHVIAGVFFGHTHEDQAFVYYANNGTNQTAGNALNNAWVGPSLTPLTNLNSGYRLYEVDTGSFEVMEAYTFYSDVNSFSDLDAAGSGPVWEFEYSTREVYGPGAGWAAEDPLNGTFWHRVTEAMEANRTLVELQNKFQGKSSVLSPNCTNQACQDARVCYMRSGSVGLGRQCPQGFGSVQSAFTGVNY</sequence>
<evidence type="ECO:0000313" key="4">
    <source>
        <dbReference type="EMBL" id="PSS02476.1"/>
    </source>
</evidence>
<evidence type="ECO:0000256" key="1">
    <source>
        <dbReference type="ARBA" id="ARBA00022801"/>
    </source>
</evidence>
<protein>
    <submittedName>
        <fullName evidence="4">Metallo-dependent phosphatase-like protein</fullName>
    </submittedName>
</protein>
<evidence type="ECO:0000313" key="5">
    <source>
        <dbReference type="Proteomes" id="UP000241462"/>
    </source>
</evidence>
<dbReference type="InterPro" id="IPR041805">
    <property type="entry name" value="ASMase/PPN1_MPP"/>
</dbReference>
<evidence type="ECO:0000259" key="3">
    <source>
        <dbReference type="Pfam" id="PF00149"/>
    </source>
</evidence>
<dbReference type="SUPFAM" id="SSF56300">
    <property type="entry name" value="Metallo-dependent phosphatases"/>
    <property type="match status" value="1"/>
</dbReference>
<dbReference type="Gene3D" id="3.60.21.10">
    <property type="match status" value="1"/>
</dbReference>
<dbReference type="OrthoDB" id="282973at2759"/>
<dbReference type="Pfam" id="PF00149">
    <property type="entry name" value="Metallophos"/>
    <property type="match status" value="1"/>
</dbReference>
<dbReference type="InParanoid" id="A0A2T3ALA5"/>
<reference evidence="4 5" key="1">
    <citation type="journal article" date="2018" name="Mycol. Prog.">
        <title>Coniella lustricola, a new species from submerged detritus.</title>
        <authorList>
            <person name="Raudabaugh D.B."/>
            <person name="Iturriaga T."/>
            <person name="Carver A."/>
            <person name="Mondo S."/>
            <person name="Pangilinan J."/>
            <person name="Lipzen A."/>
            <person name="He G."/>
            <person name="Amirebrahimi M."/>
            <person name="Grigoriev I.V."/>
            <person name="Miller A.N."/>
        </authorList>
    </citation>
    <scope>NUCLEOTIDE SEQUENCE [LARGE SCALE GENOMIC DNA]</scope>
    <source>
        <strain evidence="4 5">B22-T-1</strain>
    </source>
</reference>
<dbReference type="InterPro" id="IPR029052">
    <property type="entry name" value="Metallo-depent_PP-like"/>
</dbReference>
<dbReference type="AlphaFoldDB" id="A0A2T3ALA5"/>
<keyword evidence="1" id="KW-0378">Hydrolase</keyword>
<dbReference type="Proteomes" id="UP000241462">
    <property type="component" value="Unassembled WGS sequence"/>
</dbReference>